<dbReference type="GO" id="GO:0009523">
    <property type="term" value="C:photosystem II"/>
    <property type="evidence" value="ECO:0007669"/>
    <property type="project" value="UniProtKB-KW"/>
</dbReference>
<evidence type="ECO:0000259" key="3">
    <source>
        <dbReference type="Pfam" id="PF25852"/>
    </source>
</evidence>
<accession>A0A091BE18</accession>
<dbReference type="PATRIC" id="fig|1384054.3.peg.2468"/>
<dbReference type="OrthoDB" id="9813892at2"/>
<feature type="compositionally biased region" description="Low complexity" evidence="1">
    <location>
        <begin position="52"/>
        <end position="71"/>
    </location>
</feature>
<comment type="caution">
    <text evidence="4">The sequence shown here is derived from an EMBL/GenBank/DDBJ whole genome shotgun (WGS) entry which is preliminary data.</text>
</comment>
<evidence type="ECO:0000313" key="5">
    <source>
        <dbReference type="Proteomes" id="UP000029392"/>
    </source>
</evidence>
<dbReference type="PANTHER" id="PTHR47199:SF2">
    <property type="entry name" value="PHOTOSYSTEM II STABILITY_ASSEMBLY FACTOR HCF136, CHLOROPLASTIC"/>
    <property type="match status" value="1"/>
</dbReference>
<reference evidence="4 5" key="1">
    <citation type="submission" date="2013-09" db="EMBL/GenBank/DDBJ databases">
        <title>Genome sequencing of Arenimonas malthae.</title>
        <authorList>
            <person name="Chen F."/>
            <person name="Wang G."/>
        </authorList>
    </citation>
    <scope>NUCLEOTIDE SEQUENCE [LARGE SCALE GENOMIC DNA]</scope>
    <source>
        <strain evidence="4 5">CC-JY-1</strain>
    </source>
</reference>
<sequence length="408" mass="42060">MPNTPIHRTRLAAALLLALALPFALQAQDGSTDPAAAEGDTPESQAVDEASLAEPAAVDEAPPAETAAAPAATDPALLDAEMMPRASRSLLLDVVRTQAGYFAVGERGHVLSSEDGQSWKQAPVPTRSTLTSIATANGVLWAAGHDGVIVHSTDGGQSWTRRRAAPWTPDTMDPTEGVPVMDVLFVDGMNGFAVGAYSLMLATTDGGVTWEPRSIIDHGDDASEAETAPAADAGEGDDWTFDASDLELDAEADPHLNAIAQDAGGALVIAGERGAFFRSRDGGQTWERKRLPYEGSMFGILAWDAGHLLAFGLRGNVLESMDLGDTWTPVETGVGTSLLGGHALPNGGAILVGANGVVLTRPGTGTPFAATSFEMASGETPNLTGVLPAGDAGFIVVGDKGAGLYRPQ</sequence>
<name>A0A091BE18_9GAMM</name>
<organism evidence="4 5">
    <name type="scientific">Arenimonas malthae CC-JY-1</name>
    <dbReference type="NCBI Taxonomy" id="1384054"/>
    <lineage>
        <taxon>Bacteria</taxon>
        <taxon>Pseudomonadati</taxon>
        <taxon>Pseudomonadota</taxon>
        <taxon>Gammaproteobacteria</taxon>
        <taxon>Lysobacterales</taxon>
        <taxon>Lysobacteraceae</taxon>
        <taxon>Arenimonas</taxon>
    </lineage>
</organism>
<dbReference type="RefSeq" id="WP_052385953.1">
    <property type="nucleotide sequence ID" value="NZ_AVCH01000198.1"/>
</dbReference>
<evidence type="ECO:0000256" key="1">
    <source>
        <dbReference type="SAM" id="MobiDB-lite"/>
    </source>
</evidence>
<feature type="chain" id="PRO_5001869700" description="DUF6242 domain-containing protein" evidence="2">
    <location>
        <begin position="28"/>
        <end position="408"/>
    </location>
</feature>
<dbReference type="GO" id="GO:0015979">
    <property type="term" value="P:photosynthesis"/>
    <property type="evidence" value="ECO:0007669"/>
    <property type="project" value="UniProtKB-KW"/>
</dbReference>
<dbReference type="SUPFAM" id="SSF50939">
    <property type="entry name" value="Sialidases"/>
    <property type="match status" value="1"/>
</dbReference>
<feature type="region of interest" description="Disordered" evidence="1">
    <location>
        <begin position="221"/>
        <end position="240"/>
    </location>
</feature>
<dbReference type="Pfam" id="PF25852">
    <property type="entry name" value="DUF6242_C"/>
    <property type="match status" value="1"/>
</dbReference>
<keyword evidence="5" id="KW-1185">Reference proteome</keyword>
<dbReference type="AlphaFoldDB" id="A0A091BE18"/>
<protein>
    <recommendedName>
        <fullName evidence="3">DUF6242 domain-containing protein</fullName>
    </recommendedName>
</protein>
<dbReference type="STRING" id="1384054.N790_11385"/>
<dbReference type="InterPro" id="IPR058667">
    <property type="entry name" value="DUF6242_C"/>
</dbReference>
<proteinExistence type="predicted"/>
<feature type="domain" description="DUF6242" evidence="3">
    <location>
        <begin position="94"/>
        <end position="289"/>
    </location>
</feature>
<evidence type="ECO:0000256" key="2">
    <source>
        <dbReference type="SAM" id="SignalP"/>
    </source>
</evidence>
<dbReference type="eggNOG" id="COG4447">
    <property type="taxonomic scope" value="Bacteria"/>
</dbReference>
<keyword evidence="2" id="KW-0732">Signal</keyword>
<dbReference type="Proteomes" id="UP000029392">
    <property type="component" value="Unassembled WGS sequence"/>
</dbReference>
<dbReference type="InterPro" id="IPR036278">
    <property type="entry name" value="Sialidase_sf"/>
</dbReference>
<gene>
    <name evidence="4" type="ORF">N790_11385</name>
</gene>
<dbReference type="CDD" id="cd15482">
    <property type="entry name" value="Sialidase_non-viral"/>
    <property type="match status" value="1"/>
</dbReference>
<feature type="region of interest" description="Disordered" evidence="1">
    <location>
        <begin position="30"/>
        <end position="71"/>
    </location>
</feature>
<dbReference type="Gene3D" id="2.130.10.10">
    <property type="entry name" value="YVTN repeat-like/Quinoprotein amine dehydrogenase"/>
    <property type="match status" value="2"/>
</dbReference>
<dbReference type="InterPro" id="IPR015943">
    <property type="entry name" value="WD40/YVTN_repeat-like_dom_sf"/>
</dbReference>
<dbReference type="EMBL" id="AVCH01000198">
    <property type="protein sequence ID" value="KFN42660.1"/>
    <property type="molecule type" value="Genomic_DNA"/>
</dbReference>
<feature type="signal peptide" evidence="2">
    <location>
        <begin position="1"/>
        <end position="27"/>
    </location>
</feature>
<dbReference type="PANTHER" id="PTHR47199">
    <property type="entry name" value="PHOTOSYSTEM II STABILITY/ASSEMBLY FACTOR HCF136, CHLOROPLASTIC"/>
    <property type="match status" value="1"/>
</dbReference>
<evidence type="ECO:0000313" key="4">
    <source>
        <dbReference type="EMBL" id="KFN42660.1"/>
    </source>
</evidence>